<reference evidence="3" key="1">
    <citation type="submission" date="2012-07" db="EMBL/GenBank/DDBJ databases">
        <title>Genome of the Chinese tree shrew, a rising model animal genetically related to primates.</title>
        <authorList>
            <person name="Zhang G."/>
            <person name="Fan Y."/>
            <person name="Yao Y."/>
            <person name="Huang Z."/>
        </authorList>
    </citation>
    <scope>NUCLEOTIDE SEQUENCE [LARGE SCALE GENOMIC DNA]</scope>
</reference>
<keyword evidence="3" id="KW-1185">Reference proteome</keyword>
<feature type="region of interest" description="Disordered" evidence="1">
    <location>
        <begin position="64"/>
        <end position="114"/>
    </location>
</feature>
<evidence type="ECO:0000256" key="1">
    <source>
        <dbReference type="SAM" id="MobiDB-lite"/>
    </source>
</evidence>
<dbReference type="EMBL" id="KB364593">
    <property type="protein sequence ID" value="ELV12294.1"/>
    <property type="molecule type" value="Genomic_DNA"/>
</dbReference>
<accession>L8YB27</accession>
<proteinExistence type="predicted"/>
<evidence type="ECO:0000313" key="3">
    <source>
        <dbReference type="Proteomes" id="UP000011518"/>
    </source>
</evidence>
<feature type="compositionally biased region" description="Basic and acidic residues" evidence="1">
    <location>
        <begin position="104"/>
        <end position="114"/>
    </location>
</feature>
<reference evidence="3" key="2">
    <citation type="journal article" date="2013" name="Nat. Commun.">
        <title>Genome of the Chinese tree shrew.</title>
        <authorList>
            <person name="Fan Y."/>
            <person name="Huang Z.Y."/>
            <person name="Cao C.C."/>
            <person name="Chen C.S."/>
            <person name="Chen Y.X."/>
            <person name="Fan D.D."/>
            <person name="He J."/>
            <person name="Hou H.L."/>
            <person name="Hu L."/>
            <person name="Hu X.T."/>
            <person name="Jiang X.T."/>
            <person name="Lai R."/>
            <person name="Lang Y.S."/>
            <person name="Liang B."/>
            <person name="Liao S.G."/>
            <person name="Mu D."/>
            <person name="Ma Y.Y."/>
            <person name="Niu Y.Y."/>
            <person name="Sun X.Q."/>
            <person name="Xia J.Q."/>
            <person name="Xiao J."/>
            <person name="Xiong Z.Q."/>
            <person name="Xu L."/>
            <person name="Yang L."/>
            <person name="Zhang Y."/>
            <person name="Zhao W."/>
            <person name="Zhao X.D."/>
            <person name="Zheng Y.T."/>
            <person name="Zhou J.M."/>
            <person name="Zhu Y.B."/>
            <person name="Zhang G.J."/>
            <person name="Wang J."/>
            <person name="Yao Y.G."/>
        </authorList>
    </citation>
    <scope>NUCLEOTIDE SEQUENCE [LARGE SCALE GENOMIC DNA]</scope>
</reference>
<dbReference type="Proteomes" id="UP000011518">
    <property type="component" value="Unassembled WGS sequence"/>
</dbReference>
<dbReference type="AlphaFoldDB" id="L8YB27"/>
<name>L8YB27_TUPCH</name>
<gene>
    <name evidence="2" type="ORF">TREES_T100004762</name>
</gene>
<dbReference type="InParanoid" id="L8YB27"/>
<protein>
    <submittedName>
        <fullName evidence="2">Uncharacterized protein</fullName>
    </submittedName>
</protein>
<organism evidence="2 3">
    <name type="scientific">Tupaia chinensis</name>
    <name type="common">Chinese tree shrew</name>
    <name type="synonym">Tupaia belangeri chinensis</name>
    <dbReference type="NCBI Taxonomy" id="246437"/>
    <lineage>
        <taxon>Eukaryota</taxon>
        <taxon>Metazoa</taxon>
        <taxon>Chordata</taxon>
        <taxon>Craniata</taxon>
        <taxon>Vertebrata</taxon>
        <taxon>Euteleostomi</taxon>
        <taxon>Mammalia</taxon>
        <taxon>Eutheria</taxon>
        <taxon>Euarchontoglires</taxon>
        <taxon>Scandentia</taxon>
        <taxon>Tupaiidae</taxon>
        <taxon>Tupaia</taxon>
    </lineage>
</organism>
<sequence length="114" mass="12173">MLGFASQSPSALPISRTHTYQPCGLGDLTLNHCFSSVNGEGYASPKKLFRRVLDKLHIPFNPGPISRRPLLQASERLGAGRSRAAGLGCPGEMTSRQEGASGKKTTEEAKFQGS</sequence>
<feature type="compositionally biased region" description="Low complexity" evidence="1">
    <location>
        <begin position="73"/>
        <end position="87"/>
    </location>
</feature>
<evidence type="ECO:0000313" key="2">
    <source>
        <dbReference type="EMBL" id="ELV12294.1"/>
    </source>
</evidence>